<dbReference type="GO" id="GO:0004518">
    <property type="term" value="F:nuclease activity"/>
    <property type="evidence" value="ECO:0007669"/>
    <property type="project" value="InterPro"/>
</dbReference>
<gene>
    <name evidence="2" type="ORF">ANME2D_01193</name>
</gene>
<organism evidence="2 3">
    <name type="scientific">Candidatus Methanoperedens nitratireducens</name>
    <dbReference type="NCBI Taxonomy" id="1392998"/>
    <lineage>
        <taxon>Archaea</taxon>
        <taxon>Methanobacteriati</taxon>
        <taxon>Methanobacteriota</taxon>
        <taxon>Stenosarchaea group</taxon>
        <taxon>Methanomicrobia</taxon>
        <taxon>Methanosarcinales</taxon>
        <taxon>ANME-2 cluster</taxon>
        <taxon>Candidatus Methanoperedentaceae</taxon>
        <taxon>Candidatus Methanoperedens</taxon>
    </lineage>
</organism>
<dbReference type="InterPro" id="IPR036104">
    <property type="entry name" value="BFN_sf"/>
</dbReference>
<evidence type="ECO:0000313" key="2">
    <source>
        <dbReference type="EMBL" id="KCZ72759.1"/>
    </source>
</evidence>
<evidence type="ECO:0000313" key="3">
    <source>
        <dbReference type="Proteomes" id="UP000027153"/>
    </source>
</evidence>
<keyword evidence="3" id="KW-1185">Reference proteome</keyword>
<dbReference type="InterPro" id="IPR003729">
    <property type="entry name" value="Bi_nuclease_dom"/>
</dbReference>
<dbReference type="PANTHER" id="PTHR15160">
    <property type="entry name" value="VON HIPPEL-LINDAU PROTEIN"/>
    <property type="match status" value="1"/>
</dbReference>
<proteinExistence type="predicted"/>
<dbReference type="Proteomes" id="UP000027153">
    <property type="component" value="Unassembled WGS sequence"/>
</dbReference>
<evidence type="ECO:0000259" key="1">
    <source>
        <dbReference type="PROSITE" id="PS51658"/>
    </source>
</evidence>
<dbReference type="Gene3D" id="3.10.690.10">
    <property type="entry name" value="Bifunctional nuclease domain"/>
    <property type="match status" value="1"/>
</dbReference>
<feature type="domain" description="BFN" evidence="1">
    <location>
        <begin position="6"/>
        <end position="138"/>
    </location>
</feature>
<dbReference type="RefSeq" id="WP_102044957.1">
    <property type="nucleotide sequence ID" value="NZ_JMIY01000002.1"/>
</dbReference>
<comment type="caution">
    <text evidence="2">The sequence shown here is derived from an EMBL/GenBank/DDBJ whole genome shotgun (WGS) entry which is preliminary data.</text>
</comment>
<name>A0A062VAK1_9EURY</name>
<protein>
    <recommendedName>
        <fullName evidence="1">BFN domain-containing protein</fullName>
    </recommendedName>
</protein>
<dbReference type="EMBL" id="JMIY01000002">
    <property type="protein sequence ID" value="KCZ72759.1"/>
    <property type="molecule type" value="Genomic_DNA"/>
</dbReference>
<dbReference type="SUPFAM" id="SSF103256">
    <property type="entry name" value="Hypothetical protein TM0160"/>
    <property type="match status" value="1"/>
</dbReference>
<dbReference type="OrthoDB" id="30741at2157"/>
<dbReference type="AlphaFoldDB" id="A0A062VAK1"/>
<reference evidence="2 3" key="1">
    <citation type="journal article" date="2013" name="Nature">
        <title>Anaerobic oxidation of methane coupled to nitrate reduction in a novel archaeal lineage.</title>
        <authorList>
            <person name="Haroon M.F."/>
            <person name="Hu S."/>
            <person name="Shi Y."/>
            <person name="Imelfort M."/>
            <person name="Keller J."/>
            <person name="Hugenholtz P."/>
            <person name="Yuan Z."/>
            <person name="Tyson G.W."/>
        </authorList>
    </citation>
    <scope>NUCLEOTIDE SEQUENCE [LARGE SCALE GENOMIC DNA]</scope>
    <source>
        <strain evidence="2 3">ANME-2d</strain>
    </source>
</reference>
<dbReference type="Pfam" id="PF02577">
    <property type="entry name" value="BFN_dom"/>
    <property type="match status" value="1"/>
</dbReference>
<dbReference type="PANTHER" id="PTHR15160:SF1">
    <property type="entry name" value="VON HIPPEL-LINDAU DISEASE TUMOR SUPPRESSOR"/>
    <property type="match status" value="1"/>
</dbReference>
<accession>A0A062VAK1</accession>
<dbReference type="PROSITE" id="PS51658">
    <property type="entry name" value="BFN"/>
    <property type="match status" value="1"/>
</dbReference>
<sequence>MMNGTILPVTIKGVYLIEKQGGPVPLVLLEDGAKRIMPIYIGLSEAISINAALNHEIPPRPMTHDLFISLLERTSSKIDDILIDELNDGVYYARMSVSMDEKKFELDARPSDCIAIALRCDAPIHVRESVLSAALIDKEELEGTISLDNYLS</sequence>